<dbReference type="RefSeq" id="WP_273249386.1">
    <property type="nucleotide sequence ID" value="NZ_VENJ01000010.1"/>
</dbReference>
<proteinExistence type="inferred from homology"/>
<protein>
    <submittedName>
        <fullName evidence="4">ComF family protein</fullName>
    </submittedName>
</protein>
<dbReference type="InterPro" id="IPR044005">
    <property type="entry name" value="DZR_2"/>
</dbReference>
<sequence>MRFQTALRLIYPARCLSCGDLVESDFGLCGSCWRDTPFIGGLVCDGCGAPLPGEAGPGGELCDDCMTTPRPWVAGRAALLYRDNARKMVLALKHGDRQEIARPAALWMARAATPLLLGGTLIAPVPLHWTRMIRRRFNQSALLAQYLAQHTGLEMCPDLLLRRKRTKSLDGMDHAQRFGALSDAITANPRHLPRMEGRSIVIVDDVLTSGATLSAATDACIAAGAAQVSVLALARVAKDA</sequence>
<dbReference type="CDD" id="cd06223">
    <property type="entry name" value="PRTases_typeI"/>
    <property type="match status" value="1"/>
</dbReference>
<evidence type="ECO:0000256" key="1">
    <source>
        <dbReference type="ARBA" id="ARBA00008007"/>
    </source>
</evidence>
<dbReference type="InterPro" id="IPR000836">
    <property type="entry name" value="PRTase_dom"/>
</dbReference>
<evidence type="ECO:0000259" key="2">
    <source>
        <dbReference type="Pfam" id="PF00156"/>
    </source>
</evidence>
<dbReference type="AlphaFoldDB" id="A0A7C9HLU8"/>
<organism evidence="4 5">
    <name type="scientific">Sediminimonas qiaohouensis</name>
    <dbReference type="NCBI Taxonomy" id="552061"/>
    <lineage>
        <taxon>Bacteria</taxon>
        <taxon>Pseudomonadati</taxon>
        <taxon>Pseudomonadota</taxon>
        <taxon>Alphaproteobacteria</taxon>
        <taxon>Rhodobacterales</taxon>
        <taxon>Roseobacteraceae</taxon>
        <taxon>Sediminimonas</taxon>
    </lineage>
</organism>
<gene>
    <name evidence="4" type="ORF">FH759_08360</name>
</gene>
<dbReference type="Pfam" id="PF18912">
    <property type="entry name" value="DZR_2"/>
    <property type="match status" value="1"/>
</dbReference>
<dbReference type="PANTHER" id="PTHR47505:SF1">
    <property type="entry name" value="DNA UTILIZATION PROTEIN YHGH"/>
    <property type="match status" value="1"/>
</dbReference>
<reference evidence="4 5" key="1">
    <citation type="submission" date="2019-06" db="EMBL/GenBank/DDBJ databases">
        <title>Enrichment of Autotrophic Halophilic Microorganisms from Red Sea Brine Pool Using Microbial Electrosynthesis System.</title>
        <authorList>
            <person name="Alqahtani M.F."/>
            <person name="Bajracharya S."/>
            <person name="Katuri K.P."/>
            <person name="Ali M."/>
            <person name="Saikaly P.E."/>
        </authorList>
    </citation>
    <scope>NUCLEOTIDE SEQUENCE [LARGE SCALE GENOMIC DNA]</scope>
    <source>
        <strain evidence="4">MES6</strain>
    </source>
</reference>
<comment type="similarity">
    <text evidence="1">Belongs to the ComF/GntX family.</text>
</comment>
<dbReference type="SUPFAM" id="SSF53271">
    <property type="entry name" value="PRTase-like"/>
    <property type="match status" value="1"/>
</dbReference>
<accession>A0A7C9HLU8</accession>
<dbReference type="Pfam" id="PF00156">
    <property type="entry name" value="Pribosyltran"/>
    <property type="match status" value="1"/>
</dbReference>
<evidence type="ECO:0000313" key="4">
    <source>
        <dbReference type="EMBL" id="MTJ04688.1"/>
    </source>
</evidence>
<evidence type="ECO:0000313" key="5">
    <source>
        <dbReference type="Proteomes" id="UP000483078"/>
    </source>
</evidence>
<dbReference type="EMBL" id="VENJ01000010">
    <property type="protein sequence ID" value="MTJ04688.1"/>
    <property type="molecule type" value="Genomic_DNA"/>
</dbReference>
<dbReference type="PANTHER" id="PTHR47505">
    <property type="entry name" value="DNA UTILIZATION PROTEIN YHGH"/>
    <property type="match status" value="1"/>
</dbReference>
<feature type="domain" description="Phosphoribosyltransferase" evidence="2">
    <location>
        <begin position="182"/>
        <end position="235"/>
    </location>
</feature>
<name>A0A7C9HLU8_9RHOB</name>
<feature type="domain" description="Double zinc ribbon" evidence="3">
    <location>
        <begin position="6"/>
        <end position="66"/>
    </location>
</feature>
<dbReference type="Gene3D" id="3.40.50.2020">
    <property type="match status" value="1"/>
</dbReference>
<dbReference type="InterPro" id="IPR051910">
    <property type="entry name" value="ComF/GntX_DNA_util-trans"/>
</dbReference>
<evidence type="ECO:0000259" key="3">
    <source>
        <dbReference type="Pfam" id="PF18912"/>
    </source>
</evidence>
<dbReference type="Proteomes" id="UP000483078">
    <property type="component" value="Unassembled WGS sequence"/>
</dbReference>
<dbReference type="InterPro" id="IPR029057">
    <property type="entry name" value="PRTase-like"/>
</dbReference>
<comment type="caution">
    <text evidence="4">The sequence shown here is derived from an EMBL/GenBank/DDBJ whole genome shotgun (WGS) entry which is preliminary data.</text>
</comment>